<feature type="chain" id="PRO_5032960262" description="Lipoprotein" evidence="1">
    <location>
        <begin position="22"/>
        <end position="300"/>
    </location>
</feature>
<evidence type="ECO:0000313" key="3">
    <source>
        <dbReference type="Proteomes" id="UP000518300"/>
    </source>
</evidence>
<keyword evidence="3" id="KW-1185">Reference proteome</keyword>
<evidence type="ECO:0008006" key="4">
    <source>
        <dbReference type="Google" id="ProtNLM"/>
    </source>
</evidence>
<dbReference type="RefSeq" id="WP_169345023.1">
    <property type="nucleotide sequence ID" value="NZ_JABBJJ010000046.1"/>
</dbReference>
<keyword evidence="1" id="KW-0732">Signal</keyword>
<dbReference type="Proteomes" id="UP000518300">
    <property type="component" value="Unassembled WGS sequence"/>
</dbReference>
<dbReference type="PROSITE" id="PS51257">
    <property type="entry name" value="PROKAR_LIPOPROTEIN"/>
    <property type="match status" value="1"/>
</dbReference>
<evidence type="ECO:0000256" key="1">
    <source>
        <dbReference type="SAM" id="SignalP"/>
    </source>
</evidence>
<name>A0A848LFE4_9BACT</name>
<reference evidence="2 3" key="1">
    <citation type="submission" date="2020-04" db="EMBL/GenBank/DDBJ databases">
        <title>Draft genome of Pyxidicoccus fallax type strain.</title>
        <authorList>
            <person name="Whitworth D.E."/>
        </authorList>
    </citation>
    <scope>NUCLEOTIDE SEQUENCE [LARGE SCALE GENOMIC DNA]</scope>
    <source>
        <strain evidence="2 3">DSM 14698</strain>
    </source>
</reference>
<comment type="caution">
    <text evidence="2">The sequence shown here is derived from an EMBL/GenBank/DDBJ whole genome shotgun (WGS) entry which is preliminary data.</text>
</comment>
<proteinExistence type="predicted"/>
<dbReference type="EMBL" id="JABBJJ010000046">
    <property type="protein sequence ID" value="NMO15733.1"/>
    <property type="molecule type" value="Genomic_DNA"/>
</dbReference>
<dbReference type="AlphaFoldDB" id="A0A848LFE4"/>
<protein>
    <recommendedName>
        <fullName evidence="4">Lipoprotein</fullName>
    </recommendedName>
</protein>
<accession>A0A848LFE4</accession>
<evidence type="ECO:0000313" key="2">
    <source>
        <dbReference type="EMBL" id="NMO15733.1"/>
    </source>
</evidence>
<gene>
    <name evidence="2" type="ORF">HG543_12840</name>
</gene>
<organism evidence="2 3">
    <name type="scientific">Pyxidicoccus fallax</name>
    <dbReference type="NCBI Taxonomy" id="394095"/>
    <lineage>
        <taxon>Bacteria</taxon>
        <taxon>Pseudomonadati</taxon>
        <taxon>Myxococcota</taxon>
        <taxon>Myxococcia</taxon>
        <taxon>Myxococcales</taxon>
        <taxon>Cystobacterineae</taxon>
        <taxon>Myxococcaceae</taxon>
        <taxon>Pyxidicoccus</taxon>
    </lineage>
</organism>
<sequence>MQLRKMMLVLTALGAMSGFMAGCGDDNEGGATCTTNDDCNTETEICHPTAGVCVQTCTDVSECPESARGSCAAVGGTGPDAATRVCKCSTDELCNGGSDAETSDLVCSDLDTVCVPKCGSDADCGSGRVCDVASGQCEEEDTGPATCSGEAQSTCAYGEFCSSGSCAEVPAPTCPNLSGKPAANFDPATGTGNIIYNVTKEIFGGACGSDTTAQTVKARVSFYSKSGTLPTTKEGLNGFFYVRTNGSELNGVPLSNGYQRSSDGRSASLSVNLCTSASDSQIVLGFYFTGGNGYCATLTK</sequence>
<feature type="signal peptide" evidence="1">
    <location>
        <begin position="1"/>
        <end position="21"/>
    </location>
</feature>